<evidence type="ECO:0000313" key="1">
    <source>
        <dbReference type="EMBL" id="KAK1424122.1"/>
    </source>
</evidence>
<name>A0AAD8KPQ7_TARER</name>
<sequence length="76" mass="9083">MCILLQAASKHIDILQERNSRIAVSSSYKLQFLPTPTTEDARYQSQYEANPSNYHEIDMTTLKFYRLWFNRLQIFH</sequence>
<organism evidence="1 2">
    <name type="scientific">Tagetes erecta</name>
    <name type="common">African marigold</name>
    <dbReference type="NCBI Taxonomy" id="13708"/>
    <lineage>
        <taxon>Eukaryota</taxon>
        <taxon>Viridiplantae</taxon>
        <taxon>Streptophyta</taxon>
        <taxon>Embryophyta</taxon>
        <taxon>Tracheophyta</taxon>
        <taxon>Spermatophyta</taxon>
        <taxon>Magnoliopsida</taxon>
        <taxon>eudicotyledons</taxon>
        <taxon>Gunneridae</taxon>
        <taxon>Pentapetalae</taxon>
        <taxon>asterids</taxon>
        <taxon>campanulids</taxon>
        <taxon>Asterales</taxon>
        <taxon>Asteraceae</taxon>
        <taxon>Asteroideae</taxon>
        <taxon>Heliantheae alliance</taxon>
        <taxon>Tageteae</taxon>
        <taxon>Tagetes</taxon>
    </lineage>
</organism>
<proteinExistence type="predicted"/>
<accession>A0AAD8KPQ7</accession>
<dbReference type="AlphaFoldDB" id="A0AAD8KPQ7"/>
<keyword evidence="2" id="KW-1185">Reference proteome</keyword>
<dbReference type="EMBL" id="JAUHHV010000005">
    <property type="protein sequence ID" value="KAK1424122.1"/>
    <property type="molecule type" value="Genomic_DNA"/>
</dbReference>
<dbReference type="Proteomes" id="UP001229421">
    <property type="component" value="Unassembled WGS sequence"/>
</dbReference>
<comment type="caution">
    <text evidence="1">The sequence shown here is derived from an EMBL/GenBank/DDBJ whole genome shotgun (WGS) entry which is preliminary data.</text>
</comment>
<reference evidence="1" key="1">
    <citation type="journal article" date="2023" name="bioRxiv">
        <title>Improved chromosome-level genome assembly for marigold (Tagetes erecta).</title>
        <authorList>
            <person name="Jiang F."/>
            <person name="Yuan L."/>
            <person name="Wang S."/>
            <person name="Wang H."/>
            <person name="Xu D."/>
            <person name="Wang A."/>
            <person name="Fan W."/>
        </authorList>
    </citation>
    <scope>NUCLEOTIDE SEQUENCE</scope>
    <source>
        <strain evidence="1">WSJ</strain>
        <tissue evidence="1">Leaf</tissue>
    </source>
</reference>
<evidence type="ECO:0000313" key="2">
    <source>
        <dbReference type="Proteomes" id="UP001229421"/>
    </source>
</evidence>
<protein>
    <submittedName>
        <fullName evidence="1">Uncharacterized protein</fullName>
    </submittedName>
</protein>
<gene>
    <name evidence="1" type="ORF">QVD17_19437</name>
</gene>